<dbReference type="EMBL" id="HBIW01008777">
    <property type="protein sequence ID" value="CAE0692020.1"/>
    <property type="molecule type" value="Transcribed_RNA"/>
</dbReference>
<dbReference type="InterPro" id="IPR020934">
    <property type="entry name" value="Ribosomal_uS19_CS"/>
</dbReference>
<evidence type="ECO:0000256" key="3">
    <source>
        <dbReference type="ARBA" id="ARBA00023274"/>
    </source>
</evidence>
<dbReference type="GO" id="GO:0022627">
    <property type="term" value="C:cytosolic small ribosomal subunit"/>
    <property type="evidence" value="ECO:0007669"/>
    <property type="project" value="TreeGrafter"/>
</dbReference>
<dbReference type="GO" id="GO:0006412">
    <property type="term" value="P:translation"/>
    <property type="evidence" value="ECO:0007669"/>
    <property type="project" value="InterPro"/>
</dbReference>
<dbReference type="Pfam" id="PF00203">
    <property type="entry name" value="Ribosomal_S19"/>
    <property type="match status" value="1"/>
</dbReference>
<proteinExistence type="inferred from homology"/>
<dbReference type="NCBIfam" id="TIGR01025">
    <property type="entry name" value="uS19_arch"/>
    <property type="match status" value="1"/>
</dbReference>
<reference evidence="5" key="1">
    <citation type="submission" date="2021-01" db="EMBL/GenBank/DDBJ databases">
        <authorList>
            <person name="Corre E."/>
            <person name="Pelletier E."/>
            <person name="Niang G."/>
            <person name="Scheremetjew M."/>
            <person name="Finn R."/>
            <person name="Kale V."/>
            <person name="Holt S."/>
            <person name="Cochrane G."/>
            <person name="Meng A."/>
            <person name="Brown T."/>
            <person name="Cohen L."/>
        </authorList>
    </citation>
    <scope>NUCLEOTIDE SEQUENCE</scope>
    <source>
        <strain evidence="5">CCMP1756</strain>
    </source>
</reference>
<dbReference type="PRINTS" id="PR00975">
    <property type="entry name" value="RIBOSOMALS19"/>
</dbReference>
<evidence type="ECO:0008006" key="8">
    <source>
        <dbReference type="Google" id="ProtNLM"/>
    </source>
</evidence>
<dbReference type="InterPro" id="IPR023575">
    <property type="entry name" value="Ribosomal_uS19_SF"/>
</dbReference>
<dbReference type="GO" id="GO:0003723">
    <property type="term" value="F:RNA binding"/>
    <property type="evidence" value="ECO:0007669"/>
    <property type="project" value="InterPro"/>
</dbReference>
<sequence length="151" mass="17372">MDEAEMERAAALRKKRTFRKFLFRGVELEKLLDLNHEEFAQLIHARARRRIYRGLKAKPKRFVARLRRAKKACGPMDKPEPVKTHLRDMVVVPEMIGSVVGVYNGKVFNGIEVKPEMVGHYLGEFSITYKPVRHGRPGIGSTNSSRFIPLK</sequence>
<dbReference type="AlphaFoldDB" id="A0A6U1LDI0"/>
<name>A0A6U1LDI0_9STRA</name>
<dbReference type="NCBIfam" id="NF003121">
    <property type="entry name" value="PRK04038.1"/>
    <property type="match status" value="1"/>
</dbReference>
<dbReference type="PANTHER" id="PTHR11880:SF2">
    <property type="entry name" value="SMALL RIBOSOMAL SUBUNIT PROTEIN US19"/>
    <property type="match status" value="1"/>
</dbReference>
<evidence type="ECO:0000313" key="5">
    <source>
        <dbReference type="EMBL" id="CAE0692020.1"/>
    </source>
</evidence>
<dbReference type="PIRSF" id="PIRSF002144">
    <property type="entry name" value="Ribosomal_S19"/>
    <property type="match status" value="1"/>
</dbReference>
<dbReference type="Gene3D" id="3.30.860.10">
    <property type="entry name" value="30s Ribosomal Protein S19, Chain A"/>
    <property type="match status" value="1"/>
</dbReference>
<protein>
    <recommendedName>
        <fullName evidence="8">40S ribosomal protein S15</fullName>
    </recommendedName>
</protein>
<organism evidence="5">
    <name type="scientific">Pelagomonas calceolata</name>
    <dbReference type="NCBI Taxonomy" id="35677"/>
    <lineage>
        <taxon>Eukaryota</taxon>
        <taxon>Sar</taxon>
        <taxon>Stramenopiles</taxon>
        <taxon>Ochrophyta</taxon>
        <taxon>Pelagophyceae</taxon>
        <taxon>Pelagomonadales</taxon>
        <taxon>Pelagomonadaceae</taxon>
        <taxon>Pelagomonas</taxon>
    </lineage>
</organism>
<dbReference type="InterPro" id="IPR005713">
    <property type="entry name" value="Ribosomal_uS19_euk/arc"/>
</dbReference>
<dbReference type="PROSITE" id="PS00323">
    <property type="entry name" value="RIBOSOMAL_S19"/>
    <property type="match status" value="1"/>
</dbReference>
<dbReference type="GO" id="GO:0003735">
    <property type="term" value="F:structural constituent of ribosome"/>
    <property type="evidence" value="ECO:0007669"/>
    <property type="project" value="InterPro"/>
</dbReference>
<comment type="similarity">
    <text evidence="1 4">Belongs to the universal ribosomal protein uS19 family.</text>
</comment>
<reference evidence="6" key="2">
    <citation type="submission" date="2021-11" db="EMBL/GenBank/DDBJ databases">
        <authorList>
            <consortium name="Genoscope - CEA"/>
            <person name="William W."/>
        </authorList>
    </citation>
    <scope>NUCLEOTIDE SEQUENCE</scope>
</reference>
<accession>A0A6U1LDI0</accession>
<evidence type="ECO:0000256" key="4">
    <source>
        <dbReference type="RuleBase" id="RU003485"/>
    </source>
</evidence>
<dbReference type="HAMAP" id="MF_00531">
    <property type="entry name" value="Ribosomal_uS19"/>
    <property type="match status" value="1"/>
</dbReference>
<dbReference type="OrthoDB" id="10258210at2759"/>
<dbReference type="PANTHER" id="PTHR11880">
    <property type="entry name" value="RIBOSOMAL PROTEIN S19P FAMILY MEMBER"/>
    <property type="match status" value="1"/>
</dbReference>
<evidence type="ECO:0000313" key="7">
    <source>
        <dbReference type="Proteomes" id="UP000789595"/>
    </source>
</evidence>
<dbReference type="FunFam" id="3.30.860.10:FF:000002">
    <property type="entry name" value="40S ribosomal protein S15"/>
    <property type="match status" value="1"/>
</dbReference>
<keyword evidence="2 4" id="KW-0689">Ribosomal protein</keyword>
<evidence type="ECO:0000256" key="2">
    <source>
        <dbReference type="ARBA" id="ARBA00022980"/>
    </source>
</evidence>
<dbReference type="Proteomes" id="UP000789595">
    <property type="component" value="Unassembled WGS sequence"/>
</dbReference>
<dbReference type="InterPro" id="IPR002222">
    <property type="entry name" value="Ribosomal_uS19"/>
</dbReference>
<dbReference type="SUPFAM" id="SSF54570">
    <property type="entry name" value="Ribosomal protein S19"/>
    <property type="match status" value="1"/>
</dbReference>
<keyword evidence="7" id="KW-1185">Reference proteome</keyword>
<evidence type="ECO:0000256" key="1">
    <source>
        <dbReference type="ARBA" id="ARBA00007345"/>
    </source>
</evidence>
<keyword evidence="3 4" id="KW-0687">Ribonucleoprotein</keyword>
<dbReference type="GO" id="GO:0000028">
    <property type="term" value="P:ribosomal small subunit assembly"/>
    <property type="evidence" value="ECO:0007669"/>
    <property type="project" value="TreeGrafter"/>
</dbReference>
<evidence type="ECO:0000313" key="6">
    <source>
        <dbReference type="EMBL" id="CAH0376348.1"/>
    </source>
</evidence>
<dbReference type="EMBL" id="CAKKNE010000005">
    <property type="protein sequence ID" value="CAH0376348.1"/>
    <property type="molecule type" value="Genomic_DNA"/>
</dbReference>
<gene>
    <name evidence="5" type="ORF">PCAL00307_LOCUS7456</name>
    <name evidence="6" type="ORF">PECAL_5P09220</name>
</gene>